<dbReference type="SMART" id="SM01208">
    <property type="entry name" value="G5"/>
    <property type="match status" value="1"/>
</dbReference>
<evidence type="ECO:0000256" key="4">
    <source>
        <dbReference type="SAM" id="MobiDB-lite"/>
    </source>
</evidence>
<evidence type="ECO:0000313" key="7">
    <source>
        <dbReference type="Proteomes" id="UP000600026"/>
    </source>
</evidence>
<organism evidence="6 7">
    <name type="scientific">Streptomyces xanthophaeus</name>
    <dbReference type="NCBI Taxonomy" id="67385"/>
    <lineage>
        <taxon>Bacteria</taxon>
        <taxon>Bacillati</taxon>
        <taxon>Actinomycetota</taxon>
        <taxon>Actinomycetes</taxon>
        <taxon>Kitasatosporales</taxon>
        <taxon>Streptomycetaceae</taxon>
        <taxon>Streptomyces</taxon>
    </lineage>
</organism>
<keyword evidence="2" id="KW-0732">Signal</keyword>
<reference evidence="6" key="1">
    <citation type="submission" date="2020-09" db="EMBL/GenBank/DDBJ databases">
        <title>Whole genome shotgun sequence of Streptomyces xanthophaeus NBRC 12829.</title>
        <authorList>
            <person name="Komaki H."/>
            <person name="Tamura T."/>
        </authorList>
    </citation>
    <scope>NUCLEOTIDE SEQUENCE</scope>
    <source>
        <strain evidence="6">NBRC 12829</strain>
    </source>
</reference>
<dbReference type="Proteomes" id="UP000600026">
    <property type="component" value="Unassembled WGS sequence"/>
</dbReference>
<comment type="caution">
    <text evidence="6">The sequence shown here is derived from an EMBL/GenBank/DDBJ whole genome shotgun (WGS) entry which is preliminary data.</text>
</comment>
<feature type="domain" description="G5" evidence="5">
    <location>
        <begin position="366"/>
        <end position="446"/>
    </location>
</feature>
<dbReference type="SUPFAM" id="SSF53955">
    <property type="entry name" value="Lysozyme-like"/>
    <property type="match status" value="1"/>
</dbReference>
<evidence type="ECO:0000256" key="1">
    <source>
        <dbReference type="ARBA" id="ARBA00010830"/>
    </source>
</evidence>
<feature type="compositionally biased region" description="Pro residues" evidence="4">
    <location>
        <begin position="55"/>
        <end position="66"/>
    </location>
</feature>
<proteinExistence type="inferred from homology"/>
<protein>
    <recommendedName>
        <fullName evidence="5">G5 domain-containing protein</fullName>
    </recommendedName>
</protein>
<name>A0A919LF74_9ACTN</name>
<dbReference type="Pfam" id="PF07501">
    <property type="entry name" value="G5"/>
    <property type="match status" value="1"/>
</dbReference>
<feature type="compositionally biased region" description="Low complexity" evidence="4">
    <location>
        <begin position="105"/>
        <end position="115"/>
    </location>
</feature>
<feature type="compositionally biased region" description="Low complexity" evidence="4">
    <location>
        <begin position="151"/>
        <end position="173"/>
    </location>
</feature>
<keyword evidence="7" id="KW-1185">Reference proteome</keyword>
<dbReference type="PROSITE" id="PS51109">
    <property type="entry name" value="G5"/>
    <property type="match status" value="1"/>
</dbReference>
<dbReference type="RefSeq" id="WP_078904501.1">
    <property type="nucleotide sequence ID" value="NZ_BNEE01000006.1"/>
</dbReference>
<dbReference type="InterPro" id="IPR007137">
    <property type="entry name" value="DUF348"/>
</dbReference>
<dbReference type="CDD" id="cd13925">
    <property type="entry name" value="RPF"/>
    <property type="match status" value="1"/>
</dbReference>
<evidence type="ECO:0000259" key="5">
    <source>
        <dbReference type="PROSITE" id="PS51109"/>
    </source>
</evidence>
<feature type="compositionally biased region" description="Low complexity" evidence="4">
    <location>
        <begin position="76"/>
        <end position="98"/>
    </location>
</feature>
<dbReference type="PANTHER" id="PTHR39160:SF4">
    <property type="entry name" value="RESUSCITATION-PROMOTING FACTOR RPFB"/>
    <property type="match status" value="1"/>
</dbReference>
<dbReference type="InterPro" id="IPR010618">
    <property type="entry name" value="RPF"/>
</dbReference>
<evidence type="ECO:0000256" key="2">
    <source>
        <dbReference type="ARBA" id="ARBA00022729"/>
    </source>
</evidence>
<dbReference type="InterPro" id="IPR023346">
    <property type="entry name" value="Lysozyme-like_dom_sf"/>
</dbReference>
<dbReference type="Pfam" id="PF06737">
    <property type="entry name" value="Transglycosylas"/>
    <property type="match status" value="1"/>
</dbReference>
<evidence type="ECO:0000256" key="3">
    <source>
        <dbReference type="ARBA" id="ARBA00022801"/>
    </source>
</evidence>
<dbReference type="InterPro" id="IPR011098">
    <property type="entry name" value="G5_dom"/>
</dbReference>
<dbReference type="InterPro" id="IPR051933">
    <property type="entry name" value="Resuscitation_pf_RpfB"/>
</dbReference>
<dbReference type="Gene3D" id="2.20.230.10">
    <property type="entry name" value="Resuscitation-promoting factor rpfb"/>
    <property type="match status" value="1"/>
</dbReference>
<accession>A0A919LF74</accession>
<dbReference type="AlphaFoldDB" id="A0A919LF74"/>
<gene>
    <name evidence="6" type="ORF">Sxan_66040</name>
</gene>
<dbReference type="EMBL" id="BNEE01000006">
    <property type="protein sequence ID" value="GHI89240.1"/>
    <property type="molecule type" value="Genomic_DNA"/>
</dbReference>
<dbReference type="PANTHER" id="PTHR39160">
    <property type="entry name" value="CELL WALL-BINDING PROTEIN YOCH"/>
    <property type="match status" value="1"/>
</dbReference>
<evidence type="ECO:0000313" key="6">
    <source>
        <dbReference type="EMBL" id="GHI89240.1"/>
    </source>
</evidence>
<comment type="similarity">
    <text evidence="1">Belongs to the transglycosylase family. Rpf subfamily.</text>
</comment>
<dbReference type="GO" id="GO:0016787">
    <property type="term" value="F:hydrolase activity"/>
    <property type="evidence" value="ECO:0007669"/>
    <property type="project" value="UniProtKB-KW"/>
</dbReference>
<keyword evidence="3" id="KW-0378">Hydrolase</keyword>
<sequence length="534" mass="55095">MSDTQGSHRRGGPVPGPYEDQPAAGAPGEPEPAVPAPRGGRRARGRTAADAPAAYAPPAPPAPPAPRGTGRRRGGADPAPAPGTEDAPTLPGTAPAGPGRRRGPAAETAPPAAGSGRRRGAPAEAAPTATATATATVPAPAGPGRRRAPGGRRAAPRTGPTPGTAPTAAPGGTWRRIIPQALVVAFLAGGTTAFVAADKSVRLTVDGVPRTLHTFAGGVDELLAAEGLGVGPHDLVAPAPGAPIEDGEEIVVRYGRPLRLTVDGQQRQVWTTARTVDGALRQFGVRAEGAYLSAPRTAPVPRAGLVLSVRTERSVTFMADGHERTIRTNAATVAEALGQAGITLQGQDSTSVPPGSFPRDGQTVTVLRITGTREVREERIPYATERVKDDGLFAGTEVVERAGRPGARRVTYSLRTVNGVRQQPRRVAEETVREPVTQLVKVGTKPLPSSVSGADGLNWAALAQCESGGRPSATDPSGTYGGLYQFDVRTWQGLGGSGRPQDASGSEQTYRAKKLYVQRGASPWPHCGRRLTRG</sequence>
<feature type="region of interest" description="Disordered" evidence="4">
    <location>
        <begin position="1"/>
        <end position="173"/>
    </location>
</feature>
<feature type="compositionally biased region" description="Low complexity" evidence="4">
    <location>
        <begin position="122"/>
        <end position="143"/>
    </location>
</feature>
<dbReference type="Pfam" id="PF03990">
    <property type="entry name" value="DUF348"/>
    <property type="match status" value="3"/>
</dbReference>
<dbReference type="Gene3D" id="1.10.530.10">
    <property type="match status" value="1"/>
</dbReference>